<dbReference type="AlphaFoldDB" id="A0AAV9AB03"/>
<dbReference type="EMBL" id="JAUJYN010000010">
    <property type="protein sequence ID" value="KAK1261496.1"/>
    <property type="molecule type" value="Genomic_DNA"/>
</dbReference>
<comment type="similarity">
    <text evidence="1">Belongs to the fasciclin-like AGP family.</text>
</comment>
<evidence type="ECO:0000313" key="5">
    <source>
        <dbReference type="Proteomes" id="UP001179952"/>
    </source>
</evidence>
<feature type="compositionally biased region" description="Pro residues" evidence="2">
    <location>
        <begin position="140"/>
        <end position="150"/>
    </location>
</feature>
<feature type="region of interest" description="Disordered" evidence="2">
    <location>
        <begin position="130"/>
        <end position="153"/>
    </location>
</feature>
<dbReference type="PANTHER" id="PTHR36069">
    <property type="entry name" value="EXPRESSED PROTEIN-RELATED"/>
    <property type="match status" value="1"/>
</dbReference>
<feature type="domain" description="FAS1" evidence="3">
    <location>
        <begin position="25"/>
        <end position="121"/>
    </location>
</feature>
<dbReference type="PANTHER" id="PTHR36069:SF1">
    <property type="entry name" value="EXPRESSED PROTEIN"/>
    <property type="match status" value="1"/>
</dbReference>
<protein>
    <recommendedName>
        <fullName evidence="3">FAS1 domain-containing protein</fullName>
    </recommendedName>
</protein>
<reference evidence="4" key="1">
    <citation type="journal article" date="2023" name="Nat. Commun.">
        <title>Diploid and tetraploid genomes of Acorus and the evolution of monocots.</title>
        <authorList>
            <person name="Ma L."/>
            <person name="Liu K.W."/>
            <person name="Li Z."/>
            <person name="Hsiao Y.Y."/>
            <person name="Qi Y."/>
            <person name="Fu T."/>
            <person name="Tang G.D."/>
            <person name="Zhang D."/>
            <person name="Sun W.H."/>
            <person name="Liu D.K."/>
            <person name="Li Y."/>
            <person name="Chen G.Z."/>
            <person name="Liu X.D."/>
            <person name="Liao X.Y."/>
            <person name="Jiang Y.T."/>
            <person name="Yu X."/>
            <person name="Hao Y."/>
            <person name="Huang J."/>
            <person name="Zhao X.W."/>
            <person name="Ke S."/>
            <person name="Chen Y.Y."/>
            <person name="Wu W.L."/>
            <person name="Hsu J.L."/>
            <person name="Lin Y.F."/>
            <person name="Huang M.D."/>
            <person name="Li C.Y."/>
            <person name="Huang L."/>
            <person name="Wang Z.W."/>
            <person name="Zhao X."/>
            <person name="Zhong W.Y."/>
            <person name="Peng D.H."/>
            <person name="Ahmad S."/>
            <person name="Lan S."/>
            <person name="Zhang J.S."/>
            <person name="Tsai W.C."/>
            <person name="Van de Peer Y."/>
            <person name="Liu Z.J."/>
        </authorList>
    </citation>
    <scope>NUCLEOTIDE SEQUENCE</scope>
    <source>
        <strain evidence="4">SCP</strain>
    </source>
</reference>
<comment type="caution">
    <text evidence="4">The sequence shown here is derived from an EMBL/GenBank/DDBJ whole genome shotgun (WGS) entry which is preliminary data.</text>
</comment>
<dbReference type="SUPFAM" id="SSF82153">
    <property type="entry name" value="FAS1 domain"/>
    <property type="match status" value="1"/>
</dbReference>
<feature type="compositionally biased region" description="Low complexity" evidence="2">
    <location>
        <begin position="130"/>
        <end position="139"/>
    </location>
</feature>
<evidence type="ECO:0000256" key="2">
    <source>
        <dbReference type="SAM" id="MobiDB-lite"/>
    </source>
</evidence>
<reference evidence="4" key="2">
    <citation type="submission" date="2023-06" db="EMBL/GenBank/DDBJ databases">
        <authorList>
            <person name="Ma L."/>
            <person name="Liu K.-W."/>
            <person name="Li Z."/>
            <person name="Hsiao Y.-Y."/>
            <person name="Qi Y."/>
            <person name="Fu T."/>
            <person name="Tang G."/>
            <person name="Zhang D."/>
            <person name="Sun W.-H."/>
            <person name="Liu D.-K."/>
            <person name="Li Y."/>
            <person name="Chen G.-Z."/>
            <person name="Liu X.-D."/>
            <person name="Liao X.-Y."/>
            <person name="Jiang Y.-T."/>
            <person name="Yu X."/>
            <person name="Hao Y."/>
            <person name="Huang J."/>
            <person name="Zhao X.-W."/>
            <person name="Ke S."/>
            <person name="Chen Y.-Y."/>
            <person name="Wu W.-L."/>
            <person name="Hsu J.-L."/>
            <person name="Lin Y.-F."/>
            <person name="Huang M.-D."/>
            <person name="Li C.-Y."/>
            <person name="Huang L."/>
            <person name="Wang Z.-W."/>
            <person name="Zhao X."/>
            <person name="Zhong W.-Y."/>
            <person name="Peng D.-H."/>
            <person name="Ahmad S."/>
            <person name="Lan S."/>
            <person name="Zhang J.-S."/>
            <person name="Tsai W.-C."/>
            <person name="Van De Peer Y."/>
            <person name="Liu Z.-J."/>
        </authorList>
    </citation>
    <scope>NUCLEOTIDE SEQUENCE</scope>
    <source>
        <strain evidence="4">SCP</strain>
        <tissue evidence="4">Leaves</tissue>
    </source>
</reference>
<dbReference type="SMART" id="SM00554">
    <property type="entry name" value="FAS1"/>
    <property type="match status" value="1"/>
</dbReference>
<sequence length="201" mass="22158">MQTANYFTFVTLINMVRDYIPGNTTFLMPNDRTLSKVSVPPNEVSEFLSRHSIPSPLLFDHLQHFPTGSIIPTHKPDYLLRISNGGRKSFYLNNVRLTSRNICVRGSSFRCHGINDVLTVTGDNTIATSSNCSSASARPSPAPASPPLPSSGPEEDHLVRIAYASLNDLYFSSQCNSNINVVAAEALVPKHHSNHLHRVED</sequence>
<evidence type="ECO:0000313" key="4">
    <source>
        <dbReference type="EMBL" id="KAK1261496.1"/>
    </source>
</evidence>
<accession>A0AAV9AB03</accession>
<organism evidence="4 5">
    <name type="scientific">Acorus gramineus</name>
    <name type="common">Dwarf sweet flag</name>
    <dbReference type="NCBI Taxonomy" id="55184"/>
    <lineage>
        <taxon>Eukaryota</taxon>
        <taxon>Viridiplantae</taxon>
        <taxon>Streptophyta</taxon>
        <taxon>Embryophyta</taxon>
        <taxon>Tracheophyta</taxon>
        <taxon>Spermatophyta</taxon>
        <taxon>Magnoliopsida</taxon>
        <taxon>Liliopsida</taxon>
        <taxon>Acoraceae</taxon>
        <taxon>Acorus</taxon>
    </lineage>
</organism>
<dbReference type="InterPro" id="IPR036378">
    <property type="entry name" value="FAS1_dom_sf"/>
</dbReference>
<dbReference type="InterPro" id="IPR000782">
    <property type="entry name" value="FAS1_domain"/>
</dbReference>
<proteinExistence type="inferred from homology"/>
<evidence type="ECO:0000256" key="1">
    <source>
        <dbReference type="ARBA" id="ARBA00007843"/>
    </source>
</evidence>
<dbReference type="Proteomes" id="UP001179952">
    <property type="component" value="Unassembled WGS sequence"/>
</dbReference>
<dbReference type="InterPro" id="IPR053339">
    <property type="entry name" value="FAS1_domain_protein"/>
</dbReference>
<evidence type="ECO:0000259" key="3">
    <source>
        <dbReference type="SMART" id="SM00554"/>
    </source>
</evidence>
<keyword evidence="5" id="KW-1185">Reference proteome</keyword>
<gene>
    <name evidence="4" type="ORF">QJS04_geneDACA008880</name>
</gene>
<name>A0AAV9AB03_ACOGR</name>